<accession>A0A317VDK4</accession>
<name>A0A317VDK4_ASPEC</name>
<keyword evidence="2" id="KW-1185">Reference proteome</keyword>
<dbReference type="VEuPathDB" id="FungiDB:BO83DRAFT_446512"/>
<reference evidence="1" key="1">
    <citation type="submission" date="2016-12" db="EMBL/GenBank/DDBJ databases">
        <title>The genomes of Aspergillus section Nigri reveals drivers in fungal speciation.</title>
        <authorList>
            <consortium name="DOE Joint Genome Institute"/>
            <person name="Vesth T.C."/>
            <person name="Nybo J."/>
            <person name="Theobald S."/>
            <person name="Brandl J."/>
            <person name="Frisvad J.C."/>
            <person name="Nielsen K.F."/>
            <person name="Lyhne E.K."/>
            <person name="Kogle M.E."/>
            <person name="Kuo A."/>
            <person name="Riley R."/>
            <person name="Clum A."/>
            <person name="Nolan M."/>
            <person name="Lipzen A."/>
            <person name="Salamov A."/>
            <person name="Henrissat B."/>
            <person name="Wiebenga A."/>
            <person name="De vries R.P."/>
            <person name="Grigoriev I.V."/>
            <person name="Mortensen U.H."/>
            <person name="Andersen M.R."/>
            <person name="Baker S.E."/>
        </authorList>
    </citation>
    <scope>NUCLEOTIDE SEQUENCE</scope>
    <source>
        <strain evidence="1">CBS 122712</strain>
    </source>
</reference>
<evidence type="ECO:0000313" key="2">
    <source>
        <dbReference type="Proteomes" id="UP000246171"/>
    </source>
</evidence>
<dbReference type="AlphaFoldDB" id="A0A317VDK4"/>
<gene>
    <name evidence="1" type="ORF">BO83DRAFT_446512</name>
</gene>
<dbReference type="InterPro" id="IPR027417">
    <property type="entry name" value="P-loop_NTPase"/>
</dbReference>
<dbReference type="GeneID" id="37058562"/>
<dbReference type="Proteomes" id="UP000246171">
    <property type="component" value="Unassembled WGS sequence"/>
</dbReference>
<sequence length="590" mass="67099">MAANSLDLPLANVPSAITCAAACPRFSNVPQVRIMASGKCTFVFTTGQLKFHCPCEKGEFHLGSMVDPNEECKLCDHQLQLHQDAVPFKPSSIYGFQPQGPPHLPTVFKAVASVIIDEDVKDTGLCRIADDVTVSPRQHTVAELIKLIDAYPVVHVRGTPASGKTTLARLLRDSLQDQGRIVPFVHTWKQNLDELDSEPWVALAMALKQRLPPVHIPNLMSNEVVMIVDEAQMSYDDDYLWNFIIKSLIDKPDRYKLRVCLFCCYGSPSMGLEPPQGSKFFTPVTIPETQRITLTPQLCSESPKIGLSYTESEFNDVLCRIVRYEFSNLVVTIDEEAKRYVFSLTNGHPGGVTAMIRFICETYRTDMKHDRTFVISQQHVLNILDGNEDSAFEFLVKCGVARSFPRPIDLKSPVYEIFCEIAEKGHIDWEQRPGLEVCYVRGWIHRVLAGLTANLEEYEIAVLPSRLHEKWIQYLIGRDKRPLPTRFTYLTQLCMEILPEFSRMNLKHSTTSKILSTAAQPRFVEAQYQDEFYRSFCKLAGRGVPISTEWARTNSGRVDFFIPEKKWAVELLRAYDRVDDHIRRFQKGGQ</sequence>
<dbReference type="RefSeq" id="XP_025387690.1">
    <property type="nucleotide sequence ID" value="XM_025536600.1"/>
</dbReference>
<protein>
    <submittedName>
        <fullName evidence="1">Uncharacterized protein</fullName>
    </submittedName>
</protein>
<dbReference type="OrthoDB" id="2364732at2759"/>
<dbReference type="SUPFAM" id="SSF52540">
    <property type="entry name" value="P-loop containing nucleoside triphosphate hydrolases"/>
    <property type="match status" value="1"/>
</dbReference>
<evidence type="ECO:0000313" key="1">
    <source>
        <dbReference type="EMBL" id="PWY72095.1"/>
    </source>
</evidence>
<dbReference type="EMBL" id="MSFU01000014">
    <property type="protein sequence ID" value="PWY72095.1"/>
    <property type="molecule type" value="Genomic_DNA"/>
</dbReference>
<organism evidence="1 2">
    <name type="scientific">Aspergillus eucalypticola (strain CBS 122712 / IBT 29274)</name>
    <dbReference type="NCBI Taxonomy" id="1448314"/>
    <lineage>
        <taxon>Eukaryota</taxon>
        <taxon>Fungi</taxon>
        <taxon>Dikarya</taxon>
        <taxon>Ascomycota</taxon>
        <taxon>Pezizomycotina</taxon>
        <taxon>Eurotiomycetes</taxon>
        <taxon>Eurotiomycetidae</taxon>
        <taxon>Eurotiales</taxon>
        <taxon>Aspergillaceae</taxon>
        <taxon>Aspergillus</taxon>
        <taxon>Aspergillus subgen. Circumdati</taxon>
    </lineage>
</organism>
<proteinExistence type="predicted"/>
<comment type="caution">
    <text evidence="1">The sequence shown here is derived from an EMBL/GenBank/DDBJ whole genome shotgun (WGS) entry which is preliminary data.</text>
</comment>